<feature type="transmembrane region" description="Helical" evidence="6">
    <location>
        <begin position="146"/>
        <end position="163"/>
    </location>
</feature>
<sequence length="673" mass="77693">MQYSWKNIPRYIRYVFVQTLYLFLLMVMFRAIFYFFFFKTTVTNHTAIVKAWNFGLRFDLRLTLYLMVPLLLLAFISRNNFFTSRPIRRGVTIYLSIIYIVLLWLYVVDLGHYAYLGQRLDPSILRFFAKGERADNARMVWQSYPVLRGSVGIIIFLYLLYLLQRATWRKFAAQQPTYLRNWPFVGYVVTMILLFAAGIYGNVAYFPLRWSQAMFTRDNGITSLGLNPVLYFISNFSVDSDTFDTKSTQNYYPAISEYLRVDSPDVNKLNYIRDVPADSAKPKLNVVLVMLESTGAAVTSMYGNPMQATPNMQRLADSGILFKNFYVPAISTAKTVFAVHTGLPDITSVKTASRHPKMLDQRIVMDQFKGYEKLYLLGGNTNWANIRAVFTNNIEGIRIYEEGMYKSGKADVWGVSDYDLITEASEIFKKENDTRKPFIAFLQLADNHPPYTTTSGAGDFKKVTEKDLDMKKFKESGFVSVDQFNALRYEDYNVGHLIDLARKNGYLDNTIFVFFGDHNCVLDPYHFMPLPEYELATGGVHVTAFMYSPKHIAPEVIDYPVSLLDVYPTVAGMVGMPYKNYTLGVNMFDTTRGNDRYVFIQYIRNQMPYYAIMGPRYLYEVNYRTHAKALYDLKADPMKDVSAQLPDTARSLDSLANGFYESTRYLMFNNKKQ</sequence>
<evidence type="ECO:0000256" key="3">
    <source>
        <dbReference type="ARBA" id="ARBA00022692"/>
    </source>
</evidence>
<dbReference type="InterPro" id="IPR050448">
    <property type="entry name" value="OpgB/LTA_synthase_biosynth"/>
</dbReference>
<name>A0A3E1Y7R5_9BACT</name>
<dbReference type="Proteomes" id="UP000260644">
    <property type="component" value="Unassembled WGS sequence"/>
</dbReference>
<proteinExistence type="predicted"/>
<evidence type="ECO:0000256" key="2">
    <source>
        <dbReference type="ARBA" id="ARBA00022475"/>
    </source>
</evidence>
<accession>A0A3E1Y7R5</accession>
<keyword evidence="4 6" id="KW-1133">Transmembrane helix</keyword>
<evidence type="ECO:0000256" key="1">
    <source>
        <dbReference type="ARBA" id="ARBA00004651"/>
    </source>
</evidence>
<evidence type="ECO:0000256" key="5">
    <source>
        <dbReference type="ARBA" id="ARBA00023136"/>
    </source>
</evidence>
<dbReference type="Gene3D" id="3.40.720.10">
    <property type="entry name" value="Alkaline Phosphatase, subunit A"/>
    <property type="match status" value="1"/>
</dbReference>
<dbReference type="OrthoDB" id="9777768at2"/>
<comment type="subcellular location">
    <subcellularLocation>
        <location evidence="1">Cell membrane</location>
        <topology evidence="1">Multi-pass membrane protein</topology>
    </subcellularLocation>
</comment>
<dbReference type="EMBL" id="QPMM01000009">
    <property type="protein sequence ID" value="RFS21109.1"/>
    <property type="molecule type" value="Genomic_DNA"/>
</dbReference>
<evidence type="ECO:0000256" key="6">
    <source>
        <dbReference type="SAM" id="Phobius"/>
    </source>
</evidence>
<dbReference type="InterPro" id="IPR000917">
    <property type="entry name" value="Sulfatase_N"/>
</dbReference>
<dbReference type="CDD" id="cd16015">
    <property type="entry name" value="LTA_synthase"/>
    <property type="match status" value="1"/>
</dbReference>
<evidence type="ECO:0000256" key="4">
    <source>
        <dbReference type="ARBA" id="ARBA00022989"/>
    </source>
</evidence>
<feature type="transmembrane region" description="Helical" evidence="6">
    <location>
        <begin position="184"/>
        <end position="208"/>
    </location>
</feature>
<dbReference type="AlphaFoldDB" id="A0A3E1Y7R5"/>
<dbReference type="GO" id="GO:0005886">
    <property type="term" value="C:plasma membrane"/>
    <property type="evidence" value="ECO:0007669"/>
    <property type="project" value="UniProtKB-SubCell"/>
</dbReference>
<keyword evidence="2" id="KW-1003">Cell membrane</keyword>
<dbReference type="RefSeq" id="WP_116977057.1">
    <property type="nucleotide sequence ID" value="NZ_QPMM01000009.1"/>
</dbReference>
<keyword evidence="3 6" id="KW-0812">Transmembrane</keyword>
<keyword evidence="9" id="KW-1185">Reference proteome</keyword>
<dbReference type="InterPro" id="IPR017850">
    <property type="entry name" value="Alkaline_phosphatase_core_sf"/>
</dbReference>
<evidence type="ECO:0000313" key="9">
    <source>
        <dbReference type="Proteomes" id="UP000260644"/>
    </source>
</evidence>
<dbReference type="PANTHER" id="PTHR47371:SF3">
    <property type="entry name" value="PHOSPHOGLYCEROL TRANSFERASE I"/>
    <property type="match status" value="1"/>
</dbReference>
<gene>
    <name evidence="8" type="ORF">DVR12_17380</name>
</gene>
<feature type="domain" description="Sulfatase N-terminal" evidence="7">
    <location>
        <begin position="285"/>
        <end position="575"/>
    </location>
</feature>
<dbReference type="PANTHER" id="PTHR47371">
    <property type="entry name" value="LIPOTEICHOIC ACID SYNTHASE"/>
    <property type="match status" value="1"/>
</dbReference>
<feature type="transmembrane region" description="Helical" evidence="6">
    <location>
        <begin position="93"/>
        <end position="115"/>
    </location>
</feature>
<protein>
    <submittedName>
        <fullName evidence="8">LTA synthase family protein</fullName>
    </submittedName>
</protein>
<feature type="transmembrane region" description="Helical" evidence="6">
    <location>
        <begin position="62"/>
        <end position="81"/>
    </location>
</feature>
<evidence type="ECO:0000313" key="8">
    <source>
        <dbReference type="EMBL" id="RFS21109.1"/>
    </source>
</evidence>
<dbReference type="SUPFAM" id="SSF53649">
    <property type="entry name" value="Alkaline phosphatase-like"/>
    <property type="match status" value="1"/>
</dbReference>
<evidence type="ECO:0000259" key="7">
    <source>
        <dbReference type="Pfam" id="PF00884"/>
    </source>
</evidence>
<comment type="caution">
    <text evidence="8">The sequence shown here is derived from an EMBL/GenBank/DDBJ whole genome shotgun (WGS) entry which is preliminary data.</text>
</comment>
<organism evidence="8 9">
    <name type="scientific">Chitinophaga silvatica</name>
    <dbReference type="NCBI Taxonomy" id="2282649"/>
    <lineage>
        <taxon>Bacteria</taxon>
        <taxon>Pseudomonadati</taxon>
        <taxon>Bacteroidota</taxon>
        <taxon>Chitinophagia</taxon>
        <taxon>Chitinophagales</taxon>
        <taxon>Chitinophagaceae</taxon>
        <taxon>Chitinophaga</taxon>
    </lineage>
</organism>
<feature type="transmembrane region" description="Helical" evidence="6">
    <location>
        <begin position="12"/>
        <end position="37"/>
    </location>
</feature>
<keyword evidence="5 6" id="KW-0472">Membrane</keyword>
<reference evidence="8 9" key="1">
    <citation type="submission" date="2018-07" db="EMBL/GenBank/DDBJ databases">
        <title>Chitinophaga K2CV101002-2 sp. nov., isolated from a monsoon evergreen broad-leaved forest soil.</title>
        <authorList>
            <person name="Lv Y."/>
        </authorList>
    </citation>
    <scope>NUCLEOTIDE SEQUENCE [LARGE SCALE GENOMIC DNA]</scope>
    <source>
        <strain evidence="8 9">GDMCC 1.1288</strain>
    </source>
</reference>
<dbReference type="Pfam" id="PF00884">
    <property type="entry name" value="Sulfatase"/>
    <property type="match status" value="1"/>
</dbReference>